<dbReference type="RefSeq" id="WP_047550527.1">
    <property type="nucleotide sequence ID" value="NZ_CBCSFW010000007.1"/>
</dbReference>
<dbReference type="InterPro" id="IPR002491">
    <property type="entry name" value="ABC_transptr_periplasmic_BD"/>
</dbReference>
<dbReference type="GO" id="GO:0030288">
    <property type="term" value="C:outer membrane-bounded periplasmic space"/>
    <property type="evidence" value="ECO:0007669"/>
    <property type="project" value="TreeGrafter"/>
</dbReference>
<dbReference type="GeneID" id="98346329"/>
<comment type="similarity">
    <text evidence="2">Belongs to the bacterial solute-binding protein 8 family.</text>
</comment>
<dbReference type="CDD" id="cd01138">
    <property type="entry name" value="FeuA"/>
    <property type="match status" value="1"/>
</dbReference>
<proteinExistence type="inferred from homology"/>
<dbReference type="GO" id="GO:1901678">
    <property type="term" value="P:iron coordination entity transport"/>
    <property type="evidence" value="ECO:0007669"/>
    <property type="project" value="UniProtKB-ARBA"/>
</dbReference>
<keyword evidence="10" id="KW-1185">Reference proteome</keyword>
<evidence type="ECO:0000313" key="9">
    <source>
        <dbReference type="Proteomes" id="UP000236395"/>
    </source>
</evidence>
<dbReference type="AlphaFoldDB" id="A0A2K4AJ79"/>
<dbReference type="EMBL" id="PPQS01000025">
    <property type="protein sequence ID" value="PNZ50132.1"/>
    <property type="molecule type" value="Genomic_DNA"/>
</dbReference>
<protein>
    <submittedName>
        <fullName evidence="8">Ferrichrome ABC transporter substrate-binding protein</fullName>
    </submittedName>
    <submittedName>
        <fullName evidence="7">Iron-hydroxamate ABC transporter substrate-binding protein</fullName>
    </submittedName>
</protein>
<dbReference type="InterPro" id="IPR051313">
    <property type="entry name" value="Bact_iron-sidero_bind"/>
</dbReference>
<evidence type="ECO:0000259" key="6">
    <source>
        <dbReference type="PROSITE" id="PS50983"/>
    </source>
</evidence>
<feature type="chain" id="PRO_5043158798" evidence="5">
    <location>
        <begin position="20"/>
        <end position="306"/>
    </location>
</feature>
<feature type="signal peptide" evidence="5">
    <location>
        <begin position="1"/>
        <end position="19"/>
    </location>
</feature>
<comment type="caution">
    <text evidence="8">The sequence shown here is derived from an EMBL/GenBank/DDBJ whole genome shotgun (WGS) entry which is preliminary data.</text>
</comment>
<accession>A0A2K4AJ79</accession>
<evidence type="ECO:0000256" key="4">
    <source>
        <dbReference type="ARBA" id="ARBA00022729"/>
    </source>
</evidence>
<evidence type="ECO:0000313" key="10">
    <source>
        <dbReference type="Proteomes" id="UP000596960"/>
    </source>
</evidence>
<keyword evidence="4 5" id="KW-0732">Signal</keyword>
<reference evidence="8 9" key="1">
    <citation type="submission" date="2017-08" db="EMBL/GenBank/DDBJ databases">
        <title>Draft genome sequences of 64 type strains of genus Staph aureus.</title>
        <authorList>
            <person name="Cole K."/>
            <person name="Golubchik T."/>
            <person name="Russell J."/>
            <person name="Foster D."/>
            <person name="Llewelyn M."/>
            <person name="Wilson D."/>
            <person name="Crook D."/>
            <person name="Paul J."/>
        </authorList>
    </citation>
    <scope>NUCLEOTIDE SEQUENCE [LARGE SCALE GENOMIC DNA]</scope>
    <source>
        <strain evidence="8 9">DSM 28300</strain>
    </source>
</reference>
<dbReference type="Gene3D" id="3.40.50.1980">
    <property type="entry name" value="Nitrogenase molybdenum iron protein domain"/>
    <property type="match status" value="2"/>
</dbReference>
<keyword evidence="3" id="KW-0813">Transport</keyword>
<organism evidence="8 9">
    <name type="scientific">Staphylococcus schweitzeri</name>
    <dbReference type="NCBI Taxonomy" id="1654388"/>
    <lineage>
        <taxon>Bacteria</taxon>
        <taxon>Bacillati</taxon>
        <taxon>Bacillota</taxon>
        <taxon>Bacilli</taxon>
        <taxon>Bacillales</taxon>
        <taxon>Staphylococcaceae</taxon>
        <taxon>Staphylococcus</taxon>
    </lineage>
</organism>
<evidence type="ECO:0000256" key="1">
    <source>
        <dbReference type="ARBA" id="ARBA00004196"/>
    </source>
</evidence>
<dbReference type="PROSITE" id="PS51257">
    <property type="entry name" value="PROKAR_LIPOPROTEIN"/>
    <property type="match status" value="1"/>
</dbReference>
<dbReference type="Proteomes" id="UP000596960">
    <property type="component" value="Unassembled WGS sequence"/>
</dbReference>
<sequence>MKRLIGILLCSLFILTACSASVDKTSNSTKTIDYKIENGKTLKVPEKPKRVAVLTGFYVGDFIKLGIKPIAVSDITKDSSILKPYLKGVDYIGENDVEKVAKAKPDLIVVDAMDKNIKKYQKIAPTVPYTYNKYNHKEILKEIGKLTNNEDKAKKWIEEWEDKTRKDKKEIQSKVGQATASVFEPDEKQIYIYNSTWGRGLDIVHDAFGMPMTKQYKAKLQEDKKGYASISKENISKYAGDYIFLSKPSYGKFDFEKTHTWQNIEAVKKGHVISYKAEDYWFTDPITLEHLRSKLKKEILNKSHQK</sequence>
<evidence type="ECO:0000256" key="5">
    <source>
        <dbReference type="SAM" id="SignalP"/>
    </source>
</evidence>
<feature type="domain" description="Fe/B12 periplasmic-binding" evidence="6">
    <location>
        <begin position="50"/>
        <end position="303"/>
    </location>
</feature>
<dbReference type="Pfam" id="PF01497">
    <property type="entry name" value="Peripla_BP_2"/>
    <property type="match status" value="1"/>
</dbReference>
<dbReference type="SUPFAM" id="SSF53807">
    <property type="entry name" value="Helical backbone' metal receptor"/>
    <property type="match status" value="1"/>
</dbReference>
<dbReference type="PROSITE" id="PS50983">
    <property type="entry name" value="FE_B12_PBP"/>
    <property type="match status" value="1"/>
</dbReference>
<gene>
    <name evidence="8" type="ORF">CD116_04540</name>
    <name evidence="7" type="ORF">ILQ21_06310</name>
</gene>
<dbReference type="PANTHER" id="PTHR30532">
    <property type="entry name" value="IRON III DICITRATE-BINDING PERIPLASMIC PROTEIN"/>
    <property type="match status" value="1"/>
</dbReference>
<evidence type="ECO:0000313" key="7">
    <source>
        <dbReference type="EMBL" id="MBE2128653.1"/>
    </source>
</evidence>
<reference evidence="7 10" key="2">
    <citation type="submission" date="2020-10" db="EMBL/GenBank/DDBJ databases">
        <title>Phenotypic and genomic profiling of Staphylococcus argenteus in Canada and the United States and recommendations for clinical result reporting.</title>
        <authorList>
            <person name="Eshaghi A."/>
            <person name="Bommersbach C."/>
            <person name="Zitterman S."/>
            <person name="Burnham C.-A.D."/>
            <person name="Patel R."/>
            <person name="Schuetz A.N."/>
            <person name="Patel S.N."/>
            <person name="Kus J.V."/>
        </authorList>
    </citation>
    <scope>NUCLEOTIDE SEQUENCE [LARGE SCALE GENOMIC DNA]</scope>
    <source>
        <strain evidence="7 10">DSM 28300</strain>
    </source>
</reference>
<evidence type="ECO:0000313" key="8">
    <source>
        <dbReference type="EMBL" id="PNZ50132.1"/>
    </source>
</evidence>
<dbReference type="Proteomes" id="UP000236395">
    <property type="component" value="Unassembled WGS sequence"/>
</dbReference>
<comment type="subcellular location">
    <subcellularLocation>
        <location evidence="1">Cell envelope</location>
    </subcellularLocation>
</comment>
<dbReference type="EMBL" id="JADAMT010000007">
    <property type="protein sequence ID" value="MBE2128653.1"/>
    <property type="molecule type" value="Genomic_DNA"/>
</dbReference>
<name>A0A2K4AJ79_9STAP</name>
<dbReference type="PANTHER" id="PTHR30532:SF26">
    <property type="entry name" value="IRON(3+)-HYDROXAMATE-BINDING PROTEIN FHUD"/>
    <property type="match status" value="1"/>
</dbReference>
<evidence type="ECO:0000256" key="2">
    <source>
        <dbReference type="ARBA" id="ARBA00008814"/>
    </source>
</evidence>
<evidence type="ECO:0000256" key="3">
    <source>
        <dbReference type="ARBA" id="ARBA00022448"/>
    </source>
</evidence>